<protein>
    <recommendedName>
        <fullName evidence="4">N-acetyltransferase domain-containing protein</fullName>
    </recommendedName>
</protein>
<dbReference type="EMBL" id="MCFA01000008">
    <property type="protein sequence ID" value="ORY18119.1"/>
    <property type="molecule type" value="Genomic_DNA"/>
</dbReference>
<dbReference type="AlphaFoldDB" id="A0A1Y2A6K5"/>
<feature type="compositionally biased region" description="Low complexity" evidence="1">
    <location>
        <begin position="11"/>
        <end position="21"/>
    </location>
</feature>
<feature type="region of interest" description="Disordered" evidence="1">
    <location>
        <begin position="1"/>
        <end position="21"/>
    </location>
</feature>
<comment type="caution">
    <text evidence="2">The sequence shown here is derived from an EMBL/GenBank/DDBJ whole genome shotgun (WGS) entry which is preliminary data.</text>
</comment>
<evidence type="ECO:0000313" key="2">
    <source>
        <dbReference type="EMBL" id="ORY18119.1"/>
    </source>
</evidence>
<accession>A0A1Y2A6K5</accession>
<name>A0A1Y2A6K5_9PLEO</name>
<dbReference type="OrthoDB" id="5169850at2759"/>
<proteinExistence type="predicted"/>
<sequence>MASQHTNIKVPNPSNPSSLPSRFSIRKLGPEHADWISSIVIHSNLFHSPVWPKLYPEGVTARAHGSFAAVSYLISHQINSDFSFGVFDDEYEFKNAESRATGGKLYWDASEPGVQDTEGFEAEGERLLSQMDFPLVSVAMSYDSFNPLDMEQMGPLVAQLPHFGLIYHTLATLDKRDPSSWQAQAHYEVLFRNATSTRHDYEGKGLMGGLARWLMREAEGKGYRGIQIECVSDAVTSVWSRADKGYKGEVVASFDTKTFVDEEGNKSFEPAEQVITKVYVDLKPKA</sequence>
<gene>
    <name evidence="2" type="ORF">BCR34DRAFT_621511</name>
</gene>
<keyword evidence="3" id="KW-1185">Reference proteome</keyword>
<evidence type="ECO:0008006" key="4">
    <source>
        <dbReference type="Google" id="ProtNLM"/>
    </source>
</evidence>
<reference evidence="2 3" key="1">
    <citation type="submission" date="2016-07" db="EMBL/GenBank/DDBJ databases">
        <title>Pervasive Adenine N6-methylation of Active Genes in Fungi.</title>
        <authorList>
            <consortium name="DOE Joint Genome Institute"/>
            <person name="Mondo S.J."/>
            <person name="Dannebaum R.O."/>
            <person name="Kuo R.C."/>
            <person name="Labutti K."/>
            <person name="Haridas S."/>
            <person name="Kuo A."/>
            <person name="Salamov A."/>
            <person name="Ahrendt S.R."/>
            <person name="Lipzen A."/>
            <person name="Sullivan W."/>
            <person name="Andreopoulos W.B."/>
            <person name="Clum A."/>
            <person name="Lindquist E."/>
            <person name="Daum C."/>
            <person name="Ramamoorthy G.K."/>
            <person name="Gryganskyi A."/>
            <person name="Culley D."/>
            <person name="Magnuson J.K."/>
            <person name="James T.Y."/>
            <person name="O'Malley M.A."/>
            <person name="Stajich J.E."/>
            <person name="Spatafora J.W."/>
            <person name="Visel A."/>
            <person name="Grigoriev I.V."/>
        </authorList>
    </citation>
    <scope>NUCLEOTIDE SEQUENCE [LARGE SCALE GENOMIC DNA]</scope>
    <source>
        <strain evidence="2 3">CBS 115471</strain>
    </source>
</reference>
<organism evidence="2 3">
    <name type="scientific">Clohesyomyces aquaticus</name>
    <dbReference type="NCBI Taxonomy" id="1231657"/>
    <lineage>
        <taxon>Eukaryota</taxon>
        <taxon>Fungi</taxon>
        <taxon>Dikarya</taxon>
        <taxon>Ascomycota</taxon>
        <taxon>Pezizomycotina</taxon>
        <taxon>Dothideomycetes</taxon>
        <taxon>Pleosporomycetidae</taxon>
        <taxon>Pleosporales</taxon>
        <taxon>Lindgomycetaceae</taxon>
        <taxon>Clohesyomyces</taxon>
    </lineage>
</organism>
<evidence type="ECO:0000256" key="1">
    <source>
        <dbReference type="SAM" id="MobiDB-lite"/>
    </source>
</evidence>
<dbReference type="Gene3D" id="3.40.630.30">
    <property type="match status" value="1"/>
</dbReference>
<dbReference type="Proteomes" id="UP000193144">
    <property type="component" value="Unassembled WGS sequence"/>
</dbReference>
<evidence type="ECO:0000313" key="3">
    <source>
        <dbReference type="Proteomes" id="UP000193144"/>
    </source>
</evidence>